<feature type="region of interest" description="Disordered" evidence="2">
    <location>
        <begin position="261"/>
        <end position="334"/>
    </location>
</feature>
<evidence type="ECO:0000313" key="4">
    <source>
        <dbReference type="Proteomes" id="UP000050525"/>
    </source>
</evidence>
<proteinExistence type="predicted"/>
<comment type="caution">
    <text evidence="3">The sequence shown here is derived from an EMBL/GenBank/DDBJ whole genome shotgun (WGS) entry which is preliminary data.</text>
</comment>
<feature type="compositionally biased region" description="Low complexity" evidence="2">
    <location>
        <begin position="304"/>
        <end position="314"/>
    </location>
</feature>
<dbReference type="PANTHER" id="PTHR15715">
    <property type="entry name" value="CENTROSOMAL PROTEIN OF 170 KDA"/>
    <property type="match status" value="1"/>
</dbReference>
<evidence type="ECO:0000313" key="3">
    <source>
        <dbReference type="EMBL" id="KYO19141.1"/>
    </source>
</evidence>
<accession>A0A151M3U3</accession>
<reference evidence="3 4" key="1">
    <citation type="journal article" date="2012" name="Genome Biol.">
        <title>Sequencing three crocodilian genomes to illuminate the evolution of archosaurs and amniotes.</title>
        <authorList>
            <person name="St John J.A."/>
            <person name="Braun E.L."/>
            <person name="Isberg S.R."/>
            <person name="Miles L.G."/>
            <person name="Chong A.Y."/>
            <person name="Gongora J."/>
            <person name="Dalzell P."/>
            <person name="Moran C."/>
            <person name="Bed'hom B."/>
            <person name="Abzhanov A."/>
            <person name="Burgess S.C."/>
            <person name="Cooksey A.M."/>
            <person name="Castoe T.A."/>
            <person name="Crawford N.G."/>
            <person name="Densmore L.D."/>
            <person name="Drew J.C."/>
            <person name="Edwards S.V."/>
            <person name="Faircloth B.C."/>
            <person name="Fujita M.K."/>
            <person name="Greenwold M.J."/>
            <person name="Hoffmann F.G."/>
            <person name="Howard J.M."/>
            <person name="Iguchi T."/>
            <person name="Janes D.E."/>
            <person name="Khan S.Y."/>
            <person name="Kohno S."/>
            <person name="de Koning A.J."/>
            <person name="Lance S.L."/>
            <person name="McCarthy F.M."/>
            <person name="McCormack J.E."/>
            <person name="Merchant M.E."/>
            <person name="Peterson D.G."/>
            <person name="Pollock D.D."/>
            <person name="Pourmand N."/>
            <person name="Raney B.J."/>
            <person name="Roessler K.A."/>
            <person name="Sanford J.R."/>
            <person name="Sawyer R.H."/>
            <person name="Schmidt C.J."/>
            <person name="Triplett E.W."/>
            <person name="Tuberville T.D."/>
            <person name="Venegas-Anaya M."/>
            <person name="Howard J.T."/>
            <person name="Jarvis E.D."/>
            <person name="Guillette L.J.Jr."/>
            <person name="Glenn T.C."/>
            <person name="Green R.E."/>
            <person name="Ray D.A."/>
        </authorList>
    </citation>
    <scope>NUCLEOTIDE SEQUENCE [LARGE SCALE GENOMIC DNA]</scope>
    <source>
        <strain evidence="3">KSC_2009_1</strain>
    </source>
</reference>
<organism evidence="3 4">
    <name type="scientific">Alligator mississippiensis</name>
    <name type="common">American alligator</name>
    <dbReference type="NCBI Taxonomy" id="8496"/>
    <lineage>
        <taxon>Eukaryota</taxon>
        <taxon>Metazoa</taxon>
        <taxon>Chordata</taxon>
        <taxon>Craniata</taxon>
        <taxon>Vertebrata</taxon>
        <taxon>Euteleostomi</taxon>
        <taxon>Archelosauria</taxon>
        <taxon>Archosauria</taxon>
        <taxon>Crocodylia</taxon>
        <taxon>Alligatoridae</taxon>
        <taxon>Alligatorinae</taxon>
        <taxon>Alligator</taxon>
    </lineage>
</organism>
<gene>
    <name evidence="3" type="primary">CCDC136</name>
    <name evidence="3" type="ORF">Y1Q_0017168</name>
</gene>
<keyword evidence="1" id="KW-0175">Coiled coil</keyword>
<dbReference type="eggNOG" id="ENOG502RZUE">
    <property type="taxonomic scope" value="Eukaryota"/>
</dbReference>
<feature type="region of interest" description="Disordered" evidence="2">
    <location>
        <begin position="13"/>
        <end position="49"/>
    </location>
</feature>
<keyword evidence="4" id="KW-1185">Reference proteome</keyword>
<name>A0A151M3U3_ALLMI</name>
<dbReference type="PANTHER" id="PTHR15715:SF26">
    <property type="entry name" value="COILED-COIL DOMAIN-CONTAINING PROTEIN 136"/>
    <property type="match status" value="1"/>
</dbReference>
<evidence type="ECO:0000256" key="2">
    <source>
        <dbReference type="SAM" id="MobiDB-lite"/>
    </source>
</evidence>
<dbReference type="GO" id="GO:0002080">
    <property type="term" value="C:acrosomal membrane"/>
    <property type="evidence" value="ECO:0007669"/>
    <property type="project" value="TreeGrafter"/>
</dbReference>
<dbReference type="EMBL" id="AKHW03006723">
    <property type="protein sequence ID" value="KYO19141.1"/>
    <property type="molecule type" value="Genomic_DNA"/>
</dbReference>
<dbReference type="AlphaFoldDB" id="A0A151M3U3"/>
<dbReference type="STRING" id="8496.A0A151M3U3"/>
<feature type="compositionally biased region" description="Basic and acidic residues" evidence="2">
    <location>
        <begin position="315"/>
        <end position="331"/>
    </location>
</feature>
<dbReference type="Gene3D" id="1.10.287.1490">
    <property type="match status" value="1"/>
</dbReference>
<feature type="compositionally biased region" description="Basic residues" evidence="2">
    <location>
        <begin position="294"/>
        <end position="303"/>
    </location>
</feature>
<dbReference type="GO" id="GO:0001675">
    <property type="term" value="P:acrosome assembly"/>
    <property type="evidence" value="ECO:0007669"/>
    <property type="project" value="TreeGrafter"/>
</dbReference>
<dbReference type="GO" id="GO:0007338">
    <property type="term" value="P:single fertilization"/>
    <property type="evidence" value="ECO:0007669"/>
    <property type="project" value="TreeGrafter"/>
</dbReference>
<feature type="coiled-coil region" evidence="1">
    <location>
        <begin position="341"/>
        <end position="396"/>
    </location>
</feature>
<protein>
    <submittedName>
        <fullName evidence="3">Coiled-coil domain-containing protein 136-like</fullName>
    </submittedName>
</protein>
<dbReference type="Proteomes" id="UP000050525">
    <property type="component" value="Unassembled WGS sequence"/>
</dbReference>
<sequence length="453" mass="50758">MHWDACLPLDYIPHDALRTPPRTGSDAAGPGLAEEEEEEEEEAGEDEVHGLGLALTEPELEALQAQTLQLLEELEETRELALKHQDDSVELQGLLEDERLASARQAEIFTKQIQRLQAQMHTLQDEFSSLQEAKASELEEVEQELQEAQEELRGLRQATEEAAALHANEVATLQEQLCRLRAELHRAHVLRDDYELELASLRAEIHMKGGPRADAMAPREVAALQEELQALRGQYRDLLEEYQTLQESNKVMVHQLEKLEAQEYRADPTPGSRPRARTKSEESTKLLDVNGPPRRSRSPRRASPRPSSSISFRPAAERAADGSRSQSRDGNEAEVTLRFQLQSEEEKVHLAQSKCDDMQGELRELQRLYQASRQEREQLMEELRLCREEIQRLNGTVPCGGRRLCSGAGGPRPREAAQVPAGGLKPILLFAVAAAALFLVPCFKKACTCSLPA</sequence>
<feature type="compositionally biased region" description="Acidic residues" evidence="2">
    <location>
        <begin position="33"/>
        <end position="45"/>
    </location>
</feature>
<evidence type="ECO:0000256" key="1">
    <source>
        <dbReference type="SAM" id="Coils"/>
    </source>
</evidence>
<dbReference type="InterPro" id="IPR051176">
    <property type="entry name" value="Cent_Immune-Sig_Mod"/>
</dbReference>